<dbReference type="PANTHER" id="PTHR46060:SF1">
    <property type="entry name" value="MARINER MOS1 TRANSPOSASE-LIKE PROTEIN"/>
    <property type="match status" value="1"/>
</dbReference>
<dbReference type="Gene3D" id="1.10.10.1450">
    <property type="match status" value="1"/>
</dbReference>
<organism evidence="3 4">
    <name type="scientific">Macrostomum lignano</name>
    <dbReference type="NCBI Taxonomy" id="282301"/>
    <lineage>
        <taxon>Eukaryota</taxon>
        <taxon>Metazoa</taxon>
        <taxon>Spiralia</taxon>
        <taxon>Lophotrochozoa</taxon>
        <taxon>Platyhelminthes</taxon>
        <taxon>Rhabditophora</taxon>
        <taxon>Macrostomorpha</taxon>
        <taxon>Macrostomida</taxon>
        <taxon>Macrostomidae</taxon>
        <taxon>Macrostomum</taxon>
    </lineage>
</organism>
<evidence type="ECO:0000313" key="4">
    <source>
        <dbReference type="WBParaSite" id="maker-uti_cns_0046411-snap-gene-0.3-mRNA-1"/>
    </source>
</evidence>
<feature type="region of interest" description="Disordered" evidence="1">
    <location>
        <begin position="256"/>
        <end position="275"/>
    </location>
</feature>
<dbReference type="Gene3D" id="3.90.70.10">
    <property type="entry name" value="Cysteine proteinases"/>
    <property type="match status" value="1"/>
</dbReference>
<dbReference type="PANTHER" id="PTHR46060">
    <property type="entry name" value="MARINER MOS1 TRANSPOSASE-LIKE PROTEIN"/>
    <property type="match status" value="1"/>
</dbReference>
<name>A0A1I8J9Y1_9PLAT</name>
<dbReference type="Proteomes" id="UP000095280">
    <property type="component" value="Unplaced"/>
</dbReference>
<dbReference type="InterPro" id="IPR038765">
    <property type="entry name" value="Papain-like_cys_pep_sf"/>
</dbReference>
<dbReference type="SUPFAM" id="SSF54001">
    <property type="entry name" value="Cysteine proteinases"/>
    <property type="match status" value="1"/>
</dbReference>
<evidence type="ECO:0000313" key="3">
    <source>
        <dbReference type="Proteomes" id="UP000095280"/>
    </source>
</evidence>
<evidence type="ECO:0000259" key="2">
    <source>
        <dbReference type="Pfam" id="PF17906"/>
    </source>
</evidence>
<reference evidence="4" key="1">
    <citation type="submission" date="2016-11" db="UniProtKB">
        <authorList>
            <consortium name="WormBaseParasite"/>
        </authorList>
    </citation>
    <scope>IDENTIFICATION</scope>
</reference>
<dbReference type="WBParaSite" id="maker-uti_cns_0046411-snap-gene-0.3-mRNA-1">
    <property type="protein sequence ID" value="maker-uti_cns_0046411-snap-gene-0.3-mRNA-1"/>
    <property type="gene ID" value="maker-uti_cns_0046411-snap-gene-0.3"/>
</dbReference>
<accession>A0A1I8J9Y1</accession>
<dbReference type="Pfam" id="PF17906">
    <property type="entry name" value="HTH_48"/>
    <property type="match status" value="1"/>
</dbReference>
<protein>
    <submittedName>
        <fullName evidence="4">HTH_48 domain-containing protein</fullName>
    </submittedName>
</protein>
<feature type="domain" description="Mos1 transposase HTH" evidence="2">
    <location>
        <begin position="339"/>
        <end position="387"/>
    </location>
</feature>
<dbReference type="InterPro" id="IPR036397">
    <property type="entry name" value="RNaseH_sf"/>
</dbReference>
<dbReference type="Gene3D" id="3.30.420.10">
    <property type="entry name" value="Ribonuclease H-like superfamily/Ribonuclease H"/>
    <property type="match status" value="1"/>
</dbReference>
<evidence type="ECO:0000256" key="1">
    <source>
        <dbReference type="SAM" id="MobiDB-lite"/>
    </source>
</evidence>
<keyword evidence="3" id="KW-1185">Reference proteome</keyword>
<dbReference type="InterPro" id="IPR052709">
    <property type="entry name" value="Transposase-MT_Hybrid"/>
</dbReference>
<dbReference type="InterPro" id="IPR041426">
    <property type="entry name" value="Mos1_HTH"/>
</dbReference>
<dbReference type="GO" id="GO:0003676">
    <property type="term" value="F:nucleic acid binding"/>
    <property type="evidence" value="ECO:0007669"/>
    <property type="project" value="InterPro"/>
</dbReference>
<sequence>NRSNHRTMKTPCLPEMLKLQQQQPQRPRQRLPLVDELFDVAPSLQSRYEGLVAEHHADAAAVEKLSPTSAPESRPASTGIRCRIVELPDPRQPDDVLWTARAGSRSAAAQVAGSATRRIRLHQCINQIRRRHQMRLPLRCLVQRPSVSVKRGRGEEVRVEELLVQRKKQNNLVEMPERRTRRLQISHSNFAIVAGREEQPRVRRVAIHNEYVVAAGSCTPGWRDRSNRRTKKPPPALKQLAIMQQPGLDRSINLTGRSSNSKLAGSHRFEPRTDGEKATEMIAEVCKLSTAIGAQLSKRQTMTRLSHAPEANRRLSCDMSQITYSTSAHFPAELMELNREHFRAMIFYDYRSGLDCRQCHERLSATFPEAAPSLATVSNWFREFRRGRDSLEDEERTGRPSTATTPETVARVRQLVEADWRITYKEIEASLGIHSPAIAKILHNHIGLRKLTSCWVPHLLKPEQKQARVDWCRQMLQKYSDGASKAVADIVTCDETWVYCYEPERKCQSQVWAFPDEVPPMKVVRGRSTGKQMVATFFRRSGHVATVQLLDQRTVTVAWYTGVCLPQVIHSLSRTRPKSERVTGMDRNQFNDFCAFLPDTIRLRFLSKENRVFIYLKKIRQGQSFEALAFDFNISGRRACDIFWELAEQQYRHDPFHPRFLARSDDPSGLLKRCVVRDEFILGVFNRLLKGKQLVLLVGDHTYFYLHKSSCHHAQTRTYSAHKSDEVLNENFELVENQVPKQGRPITGKLTALEANTSRCATMFRYLVECSFAAIKQDKCINERHEPYQWLQPAMFCDRSRLDVVIENSMAMYNRTHPGFESHRKLLPSWSGLSLFEYGQNFTQRVFLSNELDEIEQLGYNCDLTRIPTASSRIWTVVYPLDPQSSGFPRICPENLEEVSVGPYQLEQSDSYIQNIRVREVLGSYDGDSWQQFEALTSELPSHLKCWKFLQVTQPTNWSSKFGQWQPSWIYLAAVFSRHKSKIYRVLLRICKTPYGNRFGFRDSGLQFLHGYYTTSVAGSKTAGCDCHVMAVLKILGCYAYEPQSYKNSDFGRSQNPRLVGLSNRGLQCYANVVVQLFHFLQYDMKIILPVNGGMVHNAMRDLLTAMATGPASVDRFLEALRGQLPDQFAPRQQHCMNELLQCVLQRMELEPRSLTEFSLVRTCQSCLSSIEELPNGTIDGRVISIALQQFSSAPINIENLYNAWTTNTTAFAIYATLSQLDHHSHALQRSFILGCGATPVHAFVVNHSRVEIDPIRNGPATVIAPPARVSALSGTKAMALIVVALVLASATEKPECSLTYSSSDQVTASTRRSFGAADEKSAFCVSVSRQTLLSGTKAKAEQYCIYGGSHFIAQSTTLRPGSDVIEAAMRRARRQRLHELATMLRETTPSTNTVWRKLAQMLRIYRRADPQKSRGLRAPWCNVFSDIVVYTLCVGLGLHSFDSTGMSAAPAIAVLAIALAATRMCHAIRPYRSCTMAELEGIRRDCFYDFESKLSETPSRSIHVELHEKCNDSAIASYPVMRDCITVNLERRGCVTDEGLMRRFALTKKAHEHLCSVRHHGEYCRGLPKNLPHYVNLCIASLYDGIKKGVVCTRALMTVQKSQSCVHYILNLMGSQCYYLQFNFYHVRTYIEEQVSVKCNEASSTAGSTTLFSLSAIATMTLLGVNMRASA</sequence>
<proteinExistence type="predicted"/>